<accession>A0A1W0VZK4</accession>
<dbReference type="Proteomes" id="UP000000768">
    <property type="component" value="Chromosome 3"/>
</dbReference>
<proteinExistence type="predicted"/>
<evidence type="ECO:0000313" key="2">
    <source>
        <dbReference type="Proteomes" id="UP000000768"/>
    </source>
</evidence>
<dbReference type="EMBL" id="CM000762">
    <property type="protein sequence ID" value="OQU87544.1"/>
    <property type="molecule type" value="Genomic_DNA"/>
</dbReference>
<dbReference type="AlphaFoldDB" id="A0A1W0VZK4"/>
<reference evidence="1 2" key="1">
    <citation type="journal article" date="2009" name="Nature">
        <title>The Sorghum bicolor genome and the diversification of grasses.</title>
        <authorList>
            <person name="Paterson A.H."/>
            <person name="Bowers J.E."/>
            <person name="Bruggmann R."/>
            <person name="Dubchak I."/>
            <person name="Grimwood J."/>
            <person name="Gundlach H."/>
            <person name="Haberer G."/>
            <person name="Hellsten U."/>
            <person name="Mitros T."/>
            <person name="Poliakov A."/>
            <person name="Schmutz J."/>
            <person name="Spannagl M."/>
            <person name="Tang H."/>
            <person name="Wang X."/>
            <person name="Wicker T."/>
            <person name="Bharti A.K."/>
            <person name="Chapman J."/>
            <person name="Feltus F.A."/>
            <person name="Gowik U."/>
            <person name="Grigoriev I.V."/>
            <person name="Lyons E."/>
            <person name="Maher C.A."/>
            <person name="Martis M."/>
            <person name="Narechania A."/>
            <person name="Otillar R.P."/>
            <person name="Penning B.W."/>
            <person name="Salamov A.A."/>
            <person name="Wang Y."/>
            <person name="Zhang L."/>
            <person name="Carpita N.C."/>
            <person name="Freeling M."/>
            <person name="Gingle A.R."/>
            <person name="Hash C.T."/>
            <person name="Keller B."/>
            <person name="Klein P."/>
            <person name="Kresovich S."/>
            <person name="McCann M.C."/>
            <person name="Ming R."/>
            <person name="Peterson D.G."/>
            <person name="Mehboob-ur-Rahman"/>
            <person name="Ware D."/>
            <person name="Westhoff P."/>
            <person name="Mayer K.F."/>
            <person name="Messing J."/>
            <person name="Rokhsar D.S."/>
        </authorList>
    </citation>
    <scope>NUCLEOTIDE SEQUENCE [LARGE SCALE GENOMIC DNA]</scope>
    <source>
        <strain evidence="2">cv. BTx623</strain>
    </source>
</reference>
<organism evidence="1 2">
    <name type="scientific">Sorghum bicolor</name>
    <name type="common">Sorghum</name>
    <name type="synonym">Sorghum vulgare</name>
    <dbReference type="NCBI Taxonomy" id="4558"/>
    <lineage>
        <taxon>Eukaryota</taxon>
        <taxon>Viridiplantae</taxon>
        <taxon>Streptophyta</taxon>
        <taxon>Embryophyta</taxon>
        <taxon>Tracheophyta</taxon>
        <taxon>Spermatophyta</taxon>
        <taxon>Magnoliopsida</taxon>
        <taxon>Liliopsida</taxon>
        <taxon>Poales</taxon>
        <taxon>Poaceae</taxon>
        <taxon>PACMAD clade</taxon>
        <taxon>Panicoideae</taxon>
        <taxon>Andropogonodae</taxon>
        <taxon>Andropogoneae</taxon>
        <taxon>Sorghinae</taxon>
        <taxon>Sorghum</taxon>
    </lineage>
</organism>
<evidence type="ECO:0000313" key="1">
    <source>
        <dbReference type="EMBL" id="OQU87544.1"/>
    </source>
</evidence>
<keyword evidence="2" id="KW-1185">Reference proteome</keyword>
<name>A0A1W0VZK4_SORBI</name>
<reference evidence="2" key="2">
    <citation type="journal article" date="2018" name="Plant J.">
        <title>The Sorghum bicolor reference genome: improved assembly, gene annotations, a transcriptome atlas, and signatures of genome organization.</title>
        <authorList>
            <person name="McCormick R.F."/>
            <person name="Truong S.K."/>
            <person name="Sreedasyam A."/>
            <person name="Jenkins J."/>
            <person name="Shu S."/>
            <person name="Sims D."/>
            <person name="Kennedy M."/>
            <person name="Amirebrahimi M."/>
            <person name="Weers B.D."/>
            <person name="McKinley B."/>
            <person name="Mattison A."/>
            <person name="Morishige D.T."/>
            <person name="Grimwood J."/>
            <person name="Schmutz J."/>
            <person name="Mullet J.E."/>
        </authorList>
    </citation>
    <scope>NUCLEOTIDE SEQUENCE [LARGE SCALE GENOMIC DNA]</scope>
    <source>
        <strain evidence="2">cv. BTx623</strain>
    </source>
</reference>
<protein>
    <submittedName>
        <fullName evidence="1">Uncharacterized protein</fullName>
    </submittedName>
</protein>
<gene>
    <name evidence="1" type="ORF">SORBI_3003G296050</name>
</gene>
<dbReference type="InParanoid" id="A0A1W0VZK4"/>
<sequence length="157" mass="17886">MFVPSVYISYKHQKQENKARKRKTRSSGPELLFLGTCRRLTQLTSSTCARNQIKHACRPIGARRYKATTKDPELVGWWYAAAERSDAKQATGKGSGKRMSAQLKALKGLLSPARTQHRQMHRQQSRHPALWIHPSARERPLNTSARGCRWGIKVYSS</sequence>
<dbReference type="Gramene" id="OQU87544">
    <property type="protein sequence ID" value="OQU87544"/>
    <property type="gene ID" value="SORBI_3003G296050"/>
</dbReference>